<organism evidence="2 3">
    <name type="scientific">Xanthomonas floridensis</name>
    <dbReference type="NCBI Taxonomy" id="1843580"/>
    <lineage>
        <taxon>Bacteria</taxon>
        <taxon>Pseudomonadati</taxon>
        <taxon>Pseudomonadota</taxon>
        <taxon>Gammaproteobacteria</taxon>
        <taxon>Lysobacterales</taxon>
        <taxon>Lysobacteraceae</taxon>
        <taxon>Xanthomonas</taxon>
    </lineage>
</organism>
<keyword evidence="1" id="KW-0812">Transmembrane</keyword>
<keyword evidence="3" id="KW-1185">Reference proteome</keyword>
<proteinExistence type="predicted"/>
<dbReference type="EMBL" id="JAYFSO010000005">
    <property type="protein sequence ID" value="MEA5123270.1"/>
    <property type="molecule type" value="Genomic_DNA"/>
</dbReference>
<sequence length="40" mass="4638">MDKMEEKEFQRHMLREDVPFALICMLVGAVLTLLAQAVFL</sequence>
<comment type="caution">
    <text evidence="2">The sequence shown here is derived from an EMBL/GenBank/DDBJ whole genome shotgun (WGS) entry which is preliminary data.</text>
</comment>
<evidence type="ECO:0000313" key="2">
    <source>
        <dbReference type="EMBL" id="MEA5123270.1"/>
    </source>
</evidence>
<dbReference type="Proteomes" id="UP001303614">
    <property type="component" value="Unassembled WGS sequence"/>
</dbReference>
<keyword evidence="1" id="KW-1133">Transmembrane helix</keyword>
<feature type="transmembrane region" description="Helical" evidence="1">
    <location>
        <begin position="20"/>
        <end position="39"/>
    </location>
</feature>
<accession>A0ABU5PUK4</accession>
<evidence type="ECO:0000313" key="3">
    <source>
        <dbReference type="Proteomes" id="UP001303614"/>
    </source>
</evidence>
<name>A0ABU5PUK4_9XANT</name>
<protein>
    <submittedName>
        <fullName evidence="2">Uncharacterized protein</fullName>
    </submittedName>
</protein>
<reference evidence="2 3" key="1">
    <citation type="submission" date="2023-12" db="EMBL/GenBank/DDBJ databases">
        <title>Genome sequencing of Xanthomonas floridensis.</title>
        <authorList>
            <person name="Greer S."/>
            <person name="Harrison J."/>
            <person name="Grant M."/>
            <person name="Vicente J."/>
            <person name="Studholme D."/>
        </authorList>
    </citation>
    <scope>NUCLEOTIDE SEQUENCE [LARGE SCALE GENOMIC DNA]</scope>
    <source>
        <strain evidence="2 3">WHRI 8848</strain>
    </source>
</reference>
<evidence type="ECO:0000256" key="1">
    <source>
        <dbReference type="SAM" id="Phobius"/>
    </source>
</evidence>
<keyword evidence="1" id="KW-0472">Membrane</keyword>
<gene>
    <name evidence="2" type="ORF">VB146_05180</name>
</gene>
<dbReference type="RefSeq" id="WP_275655079.1">
    <property type="nucleotide sequence ID" value="NZ_JAYFSN010000017.1"/>
</dbReference>